<dbReference type="Pfam" id="PF13947">
    <property type="entry name" value="GUB_WAK_bind"/>
    <property type="match status" value="1"/>
</dbReference>
<comment type="caution">
    <text evidence="5">The sequence shown here is derived from an EMBL/GenBank/DDBJ whole genome shotgun (WGS) entry which is preliminary data.</text>
</comment>
<feature type="signal peptide" evidence="3">
    <location>
        <begin position="1"/>
        <end position="21"/>
    </location>
</feature>
<protein>
    <recommendedName>
        <fullName evidence="4">Wall-associated receptor kinase galacturonan-binding domain-containing protein</fullName>
    </recommendedName>
</protein>
<dbReference type="InterPro" id="IPR025287">
    <property type="entry name" value="WAK_GUB"/>
</dbReference>
<dbReference type="PANTHER" id="PTHR33138:SF30">
    <property type="entry name" value="LEAF RUST 10 DISEASE-RESISTANCE LOCUS RECEPTOR-LIKE PROTEIN KINASE-LIKE 2.7"/>
    <property type="match status" value="1"/>
</dbReference>
<gene>
    <name evidence="5" type="ORF">HAX54_016216</name>
</gene>
<feature type="chain" id="PRO_5047331581" description="Wall-associated receptor kinase galacturonan-binding domain-containing protein" evidence="3">
    <location>
        <begin position="22"/>
        <end position="153"/>
    </location>
</feature>
<keyword evidence="6" id="KW-1185">Reference proteome</keyword>
<evidence type="ECO:0000256" key="3">
    <source>
        <dbReference type="SAM" id="SignalP"/>
    </source>
</evidence>
<organism evidence="5 6">
    <name type="scientific">Datura stramonium</name>
    <name type="common">Jimsonweed</name>
    <name type="synonym">Common thornapple</name>
    <dbReference type="NCBI Taxonomy" id="4076"/>
    <lineage>
        <taxon>Eukaryota</taxon>
        <taxon>Viridiplantae</taxon>
        <taxon>Streptophyta</taxon>
        <taxon>Embryophyta</taxon>
        <taxon>Tracheophyta</taxon>
        <taxon>Spermatophyta</taxon>
        <taxon>Magnoliopsida</taxon>
        <taxon>eudicotyledons</taxon>
        <taxon>Gunneridae</taxon>
        <taxon>Pentapetalae</taxon>
        <taxon>asterids</taxon>
        <taxon>lamiids</taxon>
        <taxon>Solanales</taxon>
        <taxon>Solanaceae</taxon>
        <taxon>Solanoideae</taxon>
        <taxon>Datureae</taxon>
        <taxon>Datura</taxon>
    </lineage>
</organism>
<evidence type="ECO:0000313" key="6">
    <source>
        <dbReference type="Proteomes" id="UP000823775"/>
    </source>
</evidence>
<feature type="non-terminal residue" evidence="5">
    <location>
        <position position="153"/>
    </location>
</feature>
<dbReference type="PANTHER" id="PTHR33138">
    <property type="entry name" value="OS01G0690200 PROTEIN"/>
    <property type="match status" value="1"/>
</dbReference>
<evidence type="ECO:0000256" key="1">
    <source>
        <dbReference type="ARBA" id="ARBA00004167"/>
    </source>
</evidence>
<keyword evidence="2 3" id="KW-0732">Signal</keyword>
<reference evidence="5 6" key="1">
    <citation type="journal article" date="2021" name="BMC Genomics">
        <title>Datura genome reveals duplications of psychoactive alkaloid biosynthetic genes and high mutation rate following tissue culture.</title>
        <authorList>
            <person name="Rajewski A."/>
            <person name="Carter-House D."/>
            <person name="Stajich J."/>
            <person name="Litt A."/>
        </authorList>
    </citation>
    <scope>NUCLEOTIDE SEQUENCE [LARGE SCALE GENOMIC DNA]</scope>
    <source>
        <strain evidence="5">AR-01</strain>
    </source>
</reference>
<dbReference type="Proteomes" id="UP000823775">
    <property type="component" value="Unassembled WGS sequence"/>
</dbReference>
<proteinExistence type="predicted"/>
<evidence type="ECO:0000259" key="4">
    <source>
        <dbReference type="Pfam" id="PF13947"/>
    </source>
</evidence>
<comment type="subcellular location">
    <subcellularLocation>
        <location evidence="1">Membrane</location>
        <topology evidence="1">Single-pass membrane protein</topology>
    </subcellularLocation>
</comment>
<evidence type="ECO:0000256" key="2">
    <source>
        <dbReference type="ARBA" id="ARBA00022729"/>
    </source>
</evidence>
<sequence>MFSLLTAALLLVQLLIQESNLCCIDIHNINFPFRLKADPSNCGDSRFQLDCQNSRTVISLNSRNYNVLEINYDKFLIRAIDPTRVLSQILLRAIVMLPWIWLRVAALKKVGWALARGLSWEKNVRRVNSPVLLKAMALVAAAAATMTDPLTSL</sequence>
<dbReference type="EMBL" id="JACEIK010002044">
    <property type="protein sequence ID" value="MCD9558682.1"/>
    <property type="molecule type" value="Genomic_DNA"/>
</dbReference>
<accession>A0ABS8UIG7</accession>
<evidence type="ECO:0000313" key="5">
    <source>
        <dbReference type="EMBL" id="MCD9558682.1"/>
    </source>
</evidence>
<feature type="domain" description="Wall-associated receptor kinase galacturonan-binding" evidence="4">
    <location>
        <begin position="23"/>
        <end position="79"/>
    </location>
</feature>
<name>A0ABS8UIG7_DATST</name>